<gene>
    <name evidence="1" type="ORF">SAMN05192565_107144</name>
</gene>
<dbReference type="OrthoDB" id="8450344at2"/>
<evidence type="ECO:0000313" key="1">
    <source>
        <dbReference type="EMBL" id="SFG64884.1"/>
    </source>
</evidence>
<dbReference type="EMBL" id="FOPM01000007">
    <property type="protein sequence ID" value="SFG64884.1"/>
    <property type="molecule type" value="Genomic_DNA"/>
</dbReference>
<dbReference type="Proteomes" id="UP000199229">
    <property type="component" value="Unassembled WGS sequence"/>
</dbReference>
<proteinExistence type="predicted"/>
<accession>A0A1I2TIZ8</accession>
<dbReference type="STRING" id="582675.SAMN05192565_107144"/>
<keyword evidence="2" id="KW-1185">Reference proteome</keyword>
<sequence length="1103" mass="115363">MSDDLTKLSTEDLLRMYQAKPEPAAAAAAAAPASDLSAMSTEDLLRVYQAPRQAEKPSAALDVAKTILPGLARGLAGTIGLPNAAVGLMDRFMAAPAARVIGKALGVTPANAPFFPSDSPIADGFPSQEQILKPVEAVTGPLYKPQTVPGELANTLAEFAPNALFGGGSAAQRVGQVVVPALASEGLGQATRQLLPEAEPAARLVGAVAGGIGAGVAQAPRGGNVVMREAMDGITDEHLTAAQTLRENARSLPGGGMEIPLDEALNHVTGGKAGRLSQISRVVANSGGEGGRIMGDVYAARPDQIRSVGEAALDAIAPPNLAPSALGLDVQTAARAGVRQTPEGMAFTQAREAVGPRVTDDAAGQVIQPEMRRVADSREAARRAQADQDYAAARAAPEKVGVEGTVRVERPGEPIVTQPQFSRPQFEADAPRPVEAFERPAGASPDGGPESLARFIARNGGLRLDGDAAATDLHRFNIPGVGNVARPDGKSLDNFWRERLIEEGYFRPDPDGGMARDISSELLRKLQNEQRGVPSYPLDAQGRPRGRAPGGAAADEYAAARSTAETRLAEDLTRVGIDPVGVHPDIRDRAVGALMRGEIAEPLDAYEQVVSRMKGPLEPYVKSTTVTEEIPSVRFGQVNPQSALDAIDAQLRTAKGDVRGALAQARKDLFGPGGETDLSVEGLLHARERLDTAIRTARDLGDATKVRDLQIARSTLDGELKGVPEVATADANFAANSRPVEPFEGDTPLARVVRQDPNTGRMATPTEQVPAHLQGASATREFLANATPAARQAYEGRVATRILDGATDARGNVDSNRLSEALRDQADVLAQMPEVYRRLEHVVRTRDGLARVEKSPLGQVAATDDAKRAVAAIFPHDPFGSNHVEIGSAMSALARNNPTAARDLARIHLETAFNAATRDVRGTASQYGGAGFASAVRGNDQQAKNLQASIRALPEGDTIWAGLDRFFATLEATGYKPQKGSDTAFNIEIRKSLANGTGPLASAITEAAGNAAAGGVAAGAGGAAAGGLLGLKKAGSEALLKHRIAGNSEQIARMLTDPAALPDLRALARSREGTKNAQLFTTRLLALADRGRTSGNLPERKVP</sequence>
<name>A0A1I2TIZ8_9HYPH</name>
<evidence type="ECO:0000313" key="2">
    <source>
        <dbReference type="Proteomes" id="UP000199229"/>
    </source>
</evidence>
<dbReference type="AlphaFoldDB" id="A0A1I2TIZ8"/>
<organism evidence="1 2">
    <name type="scientific">Methylobacterium gossipiicola</name>
    <dbReference type="NCBI Taxonomy" id="582675"/>
    <lineage>
        <taxon>Bacteria</taxon>
        <taxon>Pseudomonadati</taxon>
        <taxon>Pseudomonadota</taxon>
        <taxon>Alphaproteobacteria</taxon>
        <taxon>Hyphomicrobiales</taxon>
        <taxon>Methylobacteriaceae</taxon>
        <taxon>Methylobacterium</taxon>
    </lineage>
</organism>
<reference evidence="2" key="1">
    <citation type="submission" date="2016-10" db="EMBL/GenBank/DDBJ databases">
        <authorList>
            <person name="Varghese N."/>
            <person name="Submissions S."/>
        </authorList>
    </citation>
    <scope>NUCLEOTIDE SEQUENCE [LARGE SCALE GENOMIC DNA]</scope>
    <source>
        <strain evidence="2">Gh-105</strain>
    </source>
</reference>
<protein>
    <submittedName>
        <fullName evidence="1">Uncharacterized protein</fullName>
    </submittedName>
</protein>
<dbReference type="RefSeq" id="WP_091970729.1">
    <property type="nucleotide sequence ID" value="NZ_FOPM01000007.1"/>
</dbReference>